<dbReference type="GO" id="GO:0005524">
    <property type="term" value="F:ATP binding"/>
    <property type="evidence" value="ECO:0007669"/>
    <property type="project" value="UniProtKB-KW"/>
</dbReference>
<evidence type="ECO:0000313" key="7">
    <source>
        <dbReference type="EMBL" id="RKP13019.1"/>
    </source>
</evidence>
<dbReference type="PROSITE" id="PS50011">
    <property type="entry name" value="PROTEIN_KINASE_DOM"/>
    <property type="match status" value="1"/>
</dbReference>
<keyword evidence="2" id="KW-0808">Transferase</keyword>
<organism evidence="7 8">
    <name type="scientific">Piptocephalis cylindrospora</name>
    <dbReference type="NCBI Taxonomy" id="1907219"/>
    <lineage>
        <taxon>Eukaryota</taxon>
        <taxon>Fungi</taxon>
        <taxon>Fungi incertae sedis</taxon>
        <taxon>Zoopagomycota</taxon>
        <taxon>Zoopagomycotina</taxon>
        <taxon>Zoopagomycetes</taxon>
        <taxon>Zoopagales</taxon>
        <taxon>Piptocephalidaceae</taxon>
        <taxon>Piptocephalis</taxon>
    </lineage>
</organism>
<name>A0A4V1IY19_9FUNG</name>
<dbReference type="Proteomes" id="UP000267251">
    <property type="component" value="Unassembled WGS sequence"/>
</dbReference>
<dbReference type="Pfam" id="PF00069">
    <property type="entry name" value="Pkinase"/>
    <property type="match status" value="1"/>
</dbReference>
<keyword evidence="8" id="KW-1185">Reference proteome</keyword>
<evidence type="ECO:0000256" key="4">
    <source>
        <dbReference type="ARBA" id="ARBA00022777"/>
    </source>
</evidence>
<evidence type="ECO:0000256" key="1">
    <source>
        <dbReference type="ARBA" id="ARBA00022527"/>
    </source>
</evidence>
<keyword evidence="3" id="KW-0547">Nucleotide-binding</keyword>
<feature type="non-terminal residue" evidence="7">
    <location>
        <position position="127"/>
    </location>
</feature>
<dbReference type="AlphaFoldDB" id="A0A4V1IY19"/>
<dbReference type="GO" id="GO:0005634">
    <property type="term" value="C:nucleus"/>
    <property type="evidence" value="ECO:0007669"/>
    <property type="project" value="TreeGrafter"/>
</dbReference>
<evidence type="ECO:0000256" key="5">
    <source>
        <dbReference type="ARBA" id="ARBA00022840"/>
    </source>
</evidence>
<dbReference type="InterPro" id="IPR008271">
    <property type="entry name" value="Ser/Thr_kinase_AS"/>
</dbReference>
<gene>
    <name evidence="7" type="ORF">BJ684DRAFT_3064</name>
</gene>
<keyword evidence="1" id="KW-0723">Serine/threonine-protein kinase</keyword>
<evidence type="ECO:0000256" key="3">
    <source>
        <dbReference type="ARBA" id="ARBA00022741"/>
    </source>
</evidence>
<dbReference type="Gene3D" id="1.10.510.10">
    <property type="entry name" value="Transferase(Phosphotransferase) domain 1"/>
    <property type="match status" value="1"/>
</dbReference>
<keyword evidence="5" id="KW-0067">ATP-binding</keyword>
<feature type="non-terminal residue" evidence="7">
    <location>
        <position position="1"/>
    </location>
</feature>
<dbReference type="EMBL" id="KZ988132">
    <property type="protein sequence ID" value="RKP13019.1"/>
    <property type="molecule type" value="Genomic_DNA"/>
</dbReference>
<keyword evidence="4 7" id="KW-0418">Kinase</keyword>
<dbReference type="PROSITE" id="PS00108">
    <property type="entry name" value="PROTEIN_KINASE_ST"/>
    <property type="match status" value="1"/>
</dbReference>
<reference evidence="8" key="1">
    <citation type="journal article" date="2018" name="Nat. Microbiol.">
        <title>Leveraging single-cell genomics to expand the fungal tree of life.</title>
        <authorList>
            <person name="Ahrendt S.R."/>
            <person name="Quandt C.A."/>
            <person name="Ciobanu D."/>
            <person name="Clum A."/>
            <person name="Salamov A."/>
            <person name="Andreopoulos B."/>
            <person name="Cheng J.F."/>
            <person name="Woyke T."/>
            <person name="Pelin A."/>
            <person name="Henrissat B."/>
            <person name="Reynolds N.K."/>
            <person name="Benny G.L."/>
            <person name="Smith M.E."/>
            <person name="James T.Y."/>
            <person name="Grigoriev I.V."/>
        </authorList>
    </citation>
    <scope>NUCLEOTIDE SEQUENCE [LARGE SCALE GENOMIC DNA]</scope>
</reference>
<dbReference type="SUPFAM" id="SSF56112">
    <property type="entry name" value="Protein kinase-like (PK-like)"/>
    <property type="match status" value="1"/>
</dbReference>
<dbReference type="InterPro" id="IPR000719">
    <property type="entry name" value="Prot_kinase_dom"/>
</dbReference>
<proteinExistence type="predicted"/>
<feature type="domain" description="Protein kinase" evidence="6">
    <location>
        <begin position="1"/>
        <end position="127"/>
    </location>
</feature>
<evidence type="ECO:0000313" key="8">
    <source>
        <dbReference type="Proteomes" id="UP000267251"/>
    </source>
</evidence>
<dbReference type="PANTHER" id="PTHR24345:SF0">
    <property type="entry name" value="CELL CYCLE SERINE_THREONINE-PROTEIN KINASE CDC5_MSD2"/>
    <property type="match status" value="1"/>
</dbReference>
<evidence type="ECO:0000256" key="2">
    <source>
        <dbReference type="ARBA" id="ARBA00022679"/>
    </source>
</evidence>
<sequence>NSYFVDKDVLLIAVHVLQGLVFLHSHGIIHRDIKPSNLLLLPTGRIVLADLGQATKMRRQTIDSEDTTPLYTPEQGTISYQAVEILLGASNYRKDVDLWSLGVTLYTLLHAHDPFPEADQGVLSQIA</sequence>
<dbReference type="GO" id="GO:0004674">
    <property type="term" value="F:protein serine/threonine kinase activity"/>
    <property type="evidence" value="ECO:0007669"/>
    <property type="project" value="UniProtKB-KW"/>
</dbReference>
<protein>
    <submittedName>
        <fullName evidence="7">Kinase-like domain-containing protein</fullName>
    </submittedName>
</protein>
<dbReference type="SMART" id="SM00220">
    <property type="entry name" value="S_TKc"/>
    <property type="match status" value="1"/>
</dbReference>
<dbReference type="OrthoDB" id="4062651at2759"/>
<dbReference type="PANTHER" id="PTHR24345">
    <property type="entry name" value="SERINE/THREONINE-PROTEIN KINASE PLK"/>
    <property type="match status" value="1"/>
</dbReference>
<dbReference type="InterPro" id="IPR011009">
    <property type="entry name" value="Kinase-like_dom_sf"/>
</dbReference>
<evidence type="ECO:0000259" key="6">
    <source>
        <dbReference type="PROSITE" id="PS50011"/>
    </source>
</evidence>
<accession>A0A4V1IY19</accession>